<protein>
    <submittedName>
        <fullName evidence="2">Uncharacterized protein</fullName>
    </submittedName>
</protein>
<dbReference type="KEGG" id="spoa:EQM13_12725"/>
<evidence type="ECO:0000313" key="3">
    <source>
        <dbReference type="Proteomes" id="UP000287969"/>
    </source>
</evidence>
<accession>A0A410QE89</accession>
<organism evidence="2 3">
    <name type="scientific">Acidilutibacter cellobiosedens</name>
    <dbReference type="NCBI Taxonomy" id="2507161"/>
    <lineage>
        <taxon>Bacteria</taxon>
        <taxon>Bacillati</taxon>
        <taxon>Bacillota</taxon>
        <taxon>Tissierellia</taxon>
        <taxon>Tissierellales</taxon>
        <taxon>Acidilutibacteraceae</taxon>
        <taxon>Acidilutibacter</taxon>
    </lineage>
</organism>
<proteinExistence type="predicted"/>
<name>A0A410QE89_9FIRM</name>
<dbReference type="EMBL" id="CP035282">
    <property type="protein sequence ID" value="QAT62362.1"/>
    <property type="molecule type" value="Genomic_DNA"/>
</dbReference>
<evidence type="ECO:0000313" key="2">
    <source>
        <dbReference type="EMBL" id="QAT62362.1"/>
    </source>
</evidence>
<keyword evidence="3" id="KW-1185">Reference proteome</keyword>
<feature type="compositionally biased region" description="Low complexity" evidence="1">
    <location>
        <begin position="12"/>
        <end position="22"/>
    </location>
</feature>
<feature type="compositionally biased region" description="Polar residues" evidence="1">
    <location>
        <begin position="1"/>
        <end position="11"/>
    </location>
</feature>
<reference evidence="3" key="1">
    <citation type="submission" date="2019-01" db="EMBL/GenBank/DDBJ databases">
        <title>Draft genomes of a novel of Sporanaerobacter strains.</title>
        <authorList>
            <person name="Ma S."/>
        </authorList>
    </citation>
    <scope>NUCLEOTIDE SEQUENCE [LARGE SCALE GENOMIC DNA]</scope>
    <source>
        <strain evidence="3">NJN-17</strain>
    </source>
</reference>
<feature type="region of interest" description="Disordered" evidence="1">
    <location>
        <begin position="1"/>
        <end position="23"/>
    </location>
</feature>
<evidence type="ECO:0000256" key="1">
    <source>
        <dbReference type="SAM" id="MobiDB-lite"/>
    </source>
</evidence>
<sequence>MKPTYNSNSKGTIITNNPTENPTDVKNEEFGLEMMSYAASPNDDDDGDGDTIVLCVTFCCCNGGGTASLIEEDIIL</sequence>
<gene>
    <name evidence="2" type="ORF">EQM13_12725</name>
</gene>
<dbReference type="Proteomes" id="UP000287969">
    <property type="component" value="Chromosome"/>
</dbReference>
<dbReference type="RefSeq" id="WP_128752893.1">
    <property type="nucleotide sequence ID" value="NZ_CP035282.1"/>
</dbReference>
<dbReference type="AlphaFoldDB" id="A0A410QE89"/>